<dbReference type="AlphaFoldDB" id="A0A381DH19"/>
<proteinExistence type="predicted"/>
<name>A0A381DH19_9BACT</name>
<sequence>MEFLQLVLLLIASLIIYFKPEKERLAVACGFVACLILVVLEFYVNAWVVVPIGNF</sequence>
<keyword evidence="1" id="KW-1133">Transmembrane helix</keyword>
<dbReference type="STRING" id="32024.GCA_000788295_00103"/>
<evidence type="ECO:0000313" key="2">
    <source>
        <dbReference type="EMBL" id="SUX09757.1"/>
    </source>
</evidence>
<keyword evidence="3" id="KW-1185">Reference proteome</keyword>
<gene>
    <name evidence="2" type="ORF">NCTC12475_00183</name>
</gene>
<reference evidence="2 3" key="1">
    <citation type="submission" date="2018-06" db="EMBL/GenBank/DDBJ databases">
        <authorList>
            <consortium name="Pathogen Informatics"/>
            <person name="Doyle S."/>
        </authorList>
    </citation>
    <scope>NUCLEOTIDE SEQUENCE [LARGE SCALE GENOMIC DNA]</scope>
    <source>
        <strain evidence="2 3">NCTC12475</strain>
    </source>
</reference>
<evidence type="ECO:0000256" key="1">
    <source>
        <dbReference type="SAM" id="Phobius"/>
    </source>
</evidence>
<evidence type="ECO:0000313" key="3">
    <source>
        <dbReference type="Proteomes" id="UP000254920"/>
    </source>
</evidence>
<organism evidence="2 3">
    <name type="scientific">Campylobacter sputorum subsp. sputorum</name>
    <dbReference type="NCBI Taxonomy" id="32024"/>
    <lineage>
        <taxon>Bacteria</taxon>
        <taxon>Pseudomonadati</taxon>
        <taxon>Campylobacterota</taxon>
        <taxon>Epsilonproteobacteria</taxon>
        <taxon>Campylobacterales</taxon>
        <taxon>Campylobacteraceae</taxon>
        <taxon>Campylobacter</taxon>
    </lineage>
</organism>
<accession>A0A381DH19</accession>
<keyword evidence="1" id="KW-0812">Transmembrane</keyword>
<keyword evidence="1" id="KW-0472">Membrane</keyword>
<feature type="transmembrane region" description="Helical" evidence="1">
    <location>
        <begin position="25"/>
        <end position="50"/>
    </location>
</feature>
<dbReference type="GeneID" id="93091564"/>
<dbReference type="EMBL" id="UFVD01000001">
    <property type="protein sequence ID" value="SUX09757.1"/>
    <property type="molecule type" value="Genomic_DNA"/>
</dbReference>
<evidence type="ECO:0008006" key="4">
    <source>
        <dbReference type="Google" id="ProtNLM"/>
    </source>
</evidence>
<dbReference type="Proteomes" id="UP000254920">
    <property type="component" value="Unassembled WGS sequence"/>
</dbReference>
<dbReference type="RefSeq" id="WP_170228711.1">
    <property type="nucleotide sequence ID" value="NZ_CP043427.1"/>
</dbReference>
<protein>
    <recommendedName>
        <fullName evidence="4">DsbI-accessory protein Dba</fullName>
    </recommendedName>
</protein>